<dbReference type="InterPro" id="IPR007280">
    <property type="entry name" value="Peptidase_C_arc/bac"/>
</dbReference>
<dbReference type="Pfam" id="PF04151">
    <property type="entry name" value="PPC"/>
    <property type="match status" value="1"/>
</dbReference>
<dbReference type="Proteomes" id="UP000010471">
    <property type="component" value="Chromosome"/>
</dbReference>
<organism evidence="3 4">
    <name type="scientific">Allocoleopsis franciscana PCC 7113</name>
    <dbReference type="NCBI Taxonomy" id="1173027"/>
    <lineage>
        <taxon>Bacteria</taxon>
        <taxon>Bacillati</taxon>
        <taxon>Cyanobacteriota</taxon>
        <taxon>Cyanophyceae</taxon>
        <taxon>Coleofasciculales</taxon>
        <taxon>Coleofasciculaceae</taxon>
        <taxon>Allocoleopsis</taxon>
        <taxon>Allocoleopsis franciscana</taxon>
    </lineage>
</organism>
<evidence type="ECO:0000313" key="4">
    <source>
        <dbReference type="Proteomes" id="UP000010471"/>
    </source>
</evidence>
<dbReference type="KEGG" id="mic:Mic7113_3857"/>
<dbReference type="PATRIC" id="fig|1173027.3.peg.4243"/>
<sequence length="151" mass="16081">MTQAFAARFSFALLVPITFLTVSLTAMAARAQSPLYSPLAIPPSNEVTDTLTDKDIPTGQGGFARDYALTLNAKDQVAIDLSSESFDTIVTLMAADGSTVGENDDGPDGTTNSLLFTRITDAGRYIIRVRAFGETSGGAFKLKVTRLRPVN</sequence>
<feature type="domain" description="Peptidase C-terminal archaeal/bacterial" evidence="2">
    <location>
        <begin position="66"/>
        <end position="131"/>
    </location>
</feature>
<dbReference type="EMBL" id="CP003630">
    <property type="protein sequence ID" value="AFZ19569.1"/>
    <property type="molecule type" value="Genomic_DNA"/>
</dbReference>
<keyword evidence="1" id="KW-0732">Signal</keyword>
<dbReference type="OrthoDB" id="512410at2"/>
<feature type="chain" id="PRO_5003937409" evidence="1">
    <location>
        <begin position="29"/>
        <end position="151"/>
    </location>
</feature>
<dbReference type="HOGENOM" id="CLU_122370_0_0_3"/>
<dbReference type="eggNOG" id="ENOG5031GNV">
    <property type="taxonomic scope" value="Bacteria"/>
</dbReference>
<dbReference type="Gene3D" id="2.60.120.380">
    <property type="match status" value="1"/>
</dbReference>
<keyword evidence="4" id="KW-1185">Reference proteome</keyword>
<evidence type="ECO:0000259" key="2">
    <source>
        <dbReference type="Pfam" id="PF04151"/>
    </source>
</evidence>
<feature type="signal peptide" evidence="1">
    <location>
        <begin position="1"/>
        <end position="28"/>
    </location>
</feature>
<dbReference type="AlphaFoldDB" id="K9WII6"/>
<reference evidence="3 4" key="1">
    <citation type="submission" date="2012-06" db="EMBL/GenBank/DDBJ databases">
        <title>Finished chromosome of genome of Microcoleus sp. PCC 7113.</title>
        <authorList>
            <consortium name="US DOE Joint Genome Institute"/>
            <person name="Gugger M."/>
            <person name="Coursin T."/>
            <person name="Rippka R."/>
            <person name="Tandeau De Marsac N."/>
            <person name="Huntemann M."/>
            <person name="Wei C.-L."/>
            <person name="Han J."/>
            <person name="Detter J.C."/>
            <person name="Han C."/>
            <person name="Tapia R."/>
            <person name="Chen A."/>
            <person name="Kyrpides N."/>
            <person name="Mavromatis K."/>
            <person name="Markowitz V."/>
            <person name="Szeto E."/>
            <person name="Ivanova N."/>
            <person name="Pagani I."/>
            <person name="Pati A."/>
            <person name="Goodwin L."/>
            <person name="Nordberg H.P."/>
            <person name="Cantor M.N."/>
            <person name="Hua S.X."/>
            <person name="Woyke T."/>
            <person name="Kerfeld C.A."/>
        </authorList>
    </citation>
    <scope>NUCLEOTIDE SEQUENCE [LARGE SCALE GENOMIC DNA]</scope>
    <source>
        <strain evidence="3 4">PCC 7113</strain>
    </source>
</reference>
<name>K9WII6_9CYAN</name>
<gene>
    <name evidence="3" type="ORF">Mic7113_3857</name>
</gene>
<proteinExistence type="predicted"/>
<evidence type="ECO:0000313" key="3">
    <source>
        <dbReference type="EMBL" id="AFZ19569.1"/>
    </source>
</evidence>
<dbReference type="STRING" id="1173027.Mic7113_3857"/>
<evidence type="ECO:0000256" key="1">
    <source>
        <dbReference type="SAM" id="SignalP"/>
    </source>
</evidence>
<dbReference type="RefSeq" id="WP_015183708.1">
    <property type="nucleotide sequence ID" value="NC_019738.1"/>
</dbReference>
<protein>
    <submittedName>
        <fullName evidence="3">Putative pre-peptidase</fullName>
    </submittedName>
</protein>
<accession>K9WII6</accession>